<organism evidence="3 4">
    <name type="scientific">Veillonella tobetsuensis</name>
    <dbReference type="NCBI Taxonomy" id="1110546"/>
    <lineage>
        <taxon>Bacteria</taxon>
        <taxon>Bacillati</taxon>
        <taxon>Bacillota</taxon>
        <taxon>Negativicutes</taxon>
        <taxon>Veillonellales</taxon>
        <taxon>Veillonellaceae</taxon>
        <taxon>Veillonella</taxon>
    </lineage>
</organism>
<dbReference type="PANTHER" id="PTHR34477:SF1">
    <property type="entry name" value="UPF0213 PROTEIN YHBQ"/>
    <property type="match status" value="1"/>
</dbReference>
<dbReference type="EMBL" id="BJCR01000023">
    <property type="protein sequence ID" value="GCL69008.1"/>
    <property type="molecule type" value="Genomic_DNA"/>
</dbReference>
<dbReference type="PROSITE" id="PS50164">
    <property type="entry name" value="GIY_YIG"/>
    <property type="match status" value="1"/>
</dbReference>
<name>A0A480BCS5_9FIRM</name>
<dbReference type="CDD" id="cd10456">
    <property type="entry name" value="GIY-YIG_UPF0213"/>
    <property type="match status" value="1"/>
</dbReference>
<protein>
    <recommendedName>
        <fullName evidence="2">GIY-YIG domain-containing protein</fullName>
    </recommendedName>
</protein>
<dbReference type="PANTHER" id="PTHR34477">
    <property type="entry name" value="UPF0213 PROTEIN YHBQ"/>
    <property type="match status" value="1"/>
</dbReference>
<dbReference type="AlphaFoldDB" id="A0A480BCS5"/>
<reference evidence="3 4" key="1">
    <citation type="submission" date="2019-03" db="EMBL/GenBank/DDBJ databases">
        <title>Draft genome sequences of two Veillonella tobetsuensis clinical isolates from intraoperative bronchial fluids of elderly patients with pulmonary carcinoma.</title>
        <authorList>
            <person name="Akiyama T."/>
        </authorList>
    </citation>
    <scope>NUCLEOTIDE SEQUENCE [LARGE SCALE GENOMIC DNA]</scope>
    <source>
        <strain evidence="3 4">PAGU 1579</strain>
    </source>
</reference>
<gene>
    <name evidence="3" type="ORF">PAGU1579_07770</name>
</gene>
<dbReference type="InterPro" id="IPR000305">
    <property type="entry name" value="GIY-YIG_endonuc"/>
</dbReference>
<feature type="domain" description="GIY-YIG" evidence="2">
    <location>
        <begin position="10"/>
        <end position="87"/>
    </location>
</feature>
<keyword evidence="4" id="KW-1185">Reference proteome</keyword>
<dbReference type="RefSeq" id="WP_137661826.1">
    <property type="nucleotide sequence ID" value="NZ_BJCR01000023.1"/>
</dbReference>
<dbReference type="InterPro" id="IPR035901">
    <property type="entry name" value="GIY-YIG_endonuc_sf"/>
</dbReference>
<dbReference type="Pfam" id="PF01541">
    <property type="entry name" value="GIY-YIG"/>
    <property type="match status" value="1"/>
</dbReference>
<accession>A0A480BCS5</accession>
<proteinExistence type="inferred from homology"/>
<evidence type="ECO:0000313" key="3">
    <source>
        <dbReference type="EMBL" id="GCL69008.1"/>
    </source>
</evidence>
<evidence type="ECO:0000259" key="2">
    <source>
        <dbReference type="PROSITE" id="PS50164"/>
    </source>
</evidence>
<comment type="similarity">
    <text evidence="1">Belongs to the UPF0213 family.</text>
</comment>
<dbReference type="Gene3D" id="3.40.1440.10">
    <property type="entry name" value="GIY-YIG endonuclease"/>
    <property type="match status" value="1"/>
</dbReference>
<evidence type="ECO:0000313" key="4">
    <source>
        <dbReference type="Proteomes" id="UP000303581"/>
    </source>
</evidence>
<sequence length="104" mass="12128">MMQVNKMDHERYFTYILRCADESLYCGWTTNLEKRVDAHNGLVTGGAKYTKGRRPVTLVYYESFLQKQEAQSREYAIKRLNKAQKLRLIASATMDTLENINLSE</sequence>
<dbReference type="Proteomes" id="UP000303581">
    <property type="component" value="Unassembled WGS sequence"/>
</dbReference>
<dbReference type="SUPFAM" id="SSF82771">
    <property type="entry name" value="GIY-YIG endonuclease"/>
    <property type="match status" value="1"/>
</dbReference>
<dbReference type="InterPro" id="IPR050190">
    <property type="entry name" value="UPF0213_domain"/>
</dbReference>
<evidence type="ECO:0000256" key="1">
    <source>
        <dbReference type="ARBA" id="ARBA00007435"/>
    </source>
</evidence>
<comment type="caution">
    <text evidence="3">The sequence shown here is derived from an EMBL/GenBank/DDBJ whole genome shotgun (WGS) entry which is preliminary data.</text>
</comment>